<dbReference type="Pfam" id="PF00196">
    <property type="entry name" value="GerE"/>
    <property type="match status" value="1"/>
</dbReference>
<dbReference type="STRING" id="153971.AWC19_01685"/>
<dbReference type="PROSITE" id="PS50110">
    <property type="entry name" value="RESPONSE_REGULATORY"/>
    <property type="match status" value="1"/>
</dbReference>
<keyword evidence="1 5" id="KW-0597">Phosphoprotein</keyword>
<name>A0A1X1ZVZ1_9MYCO</name>
<dbReference type="InterPro" id="IPR011006">
    <property type="entry name" value="CheY-like_superfamily"/>
</dbReference>
<dbReference type="Gene3D" id="3.40.50.2300">
    <property type="match status" value="1"/>
</dbReference>
<dbReference type="PRINTS" id="PR00038">
    <property type="entry name" value="HTHLUXR"/>
</dbReference>
<dbReference type="GO" id="GO:0000160">
    <property type="term" value="P:phosphorelay signal transduction system"/>
    <property type="evidence" value="ECO:0007669"/>
    <property type="project" value="InterPro"/>
</dbReference>
<protein>
    <submittedName>
        <fullName evidence="7">LuxR family transcriptional regulator</fullName>
    </submittedName>
</protein>
<evidence type="ECO:0000313" key="7">
    <source>
        <dbReference type="EMBL" id="ORW27898.1"/>
    </source>
</evidence>
<dbReference type="PROSITE" id="PS00622">
    <property type="entry name" value="HTH_LUXR_1"/>
    <property type="match status" value="1"/>
</dbReference>
<comment type="caution">
    <text evidence="7">The sequence shown here is derived from an EMBL/GenBank/DDBJ whole genome shotgun (WGS) entry which is preliminary data.</text>
</comment>
<dbReference type="RefSeq" id="WP_085077143.1">
    <property type="nucleotide sequence ID" value="NZ_JACKRZ010000462.1"/>
</dbReference>
<dbReference type="InterPro" id="IPR058245">
    <property type="entry name" value="NreC/VraR/RcsB-like_REC"/>
</dbReference>
<dbReference type="CDD" id="cd06170">
    <property type="entry name" value="LuxR_C_like"/>
    <property type="match status" value="1"/>
</dbReference>
<feature type="domain" description="Response regulatory" evidence="6">
    <location>
        <begin position="3"/>
        <end position="119"/>
    </location>
</feature>
<dbReference type="EMBL" id="LQPJ01000067">
    <property type="protein sequence ID" value="ORW27898.1"/>
    <property type="molecule type" value="Genomic_DNA"/>
</dbReference>
<dbReference type="InterPro" id="IPR000792">
    <property type="entry name" value="Tscrpt_reg_LuxR_C"/>
</dbReference>
<dbReference type="GO" id="GO:0006355">
    <property type="term" value="P:regulation of DNA-templated transcription"/>
    <property type="evidence" value="ECO:0007669"/>
    <property type="project" value="InterPro"/>
</dbReference>
<dbReference type="GO" id="GO:0003677">
    <property type="term" value="F:DNA binding"/>
    <property type="evidence" value="ECO:0007669"/>
    <property type="project" value="UniProtKB-KW"/>
</dbReference>
<reference evidence="7 8" key="1">
    <citation type="submission" date="2016-01" db="EMBL/GenBank/DDBJ databases">
        <title>The new phylogeny of the genus Mycobacterium.</title>
        <authorList>
            <person name="Tarcisio F."/>
            <person name="Conor M."/>
            <person name="Antonella G."/>
            <person name="Elisabetta G."/>
            <person name="Giulia F.S."/>
            <person name="Sara T."/>
            <person name="Anna F."/>
            <person name="Clotilde B."/>
            <person name="Roberto B."/>
            <person name="Veronica D.S."/>
            <person name="Fabio R."/>
            <person name="Monica P."/>
            <person name="Olivier J."/>
            <person name="Enrico T."/>
            <person name="Nicola S."/>
        </authorList>
    </citation>
    <scope>NUCLEOTIDE SEQUENCE [LARGE SCALE GENOMIC DNA]</scope>
    <source>
        <strain evidence="7 8">DSM 44572</strain>
    </source>
</reference>
<evidence type="ECO:0000256" key="1">
    <source>
        <dbReference type="ARBA" id="ARBA00022553"/>
    </source>
</evidence>
<gene>
    <name evidence="7" type="ORF">AWC19_01685</name>
</gene>
<dbReference type="InterPro" id="IPR001789">
    <property type="entry name" value="Sig_transdc_resp-reg_receiver"/>
</dbReference>
<evidence type="ECO:0000256" key="2">
    <source>
        <dbReference type="ARBA" id="ARBA00023015"/>
    </source>
</evidence>
<dbReference type="Pfam" id="PF00072">
    <property type="entry name" value="Response_reg"/>
    <property type="match status" value="1"/>
</dbReference>
<evidence type="ECO:0000259" key="6">
    <source>
        <dbReference type="PROSITE" id="PS50110"/>
    </source>
</evidence>
<dbReference type="SMART" id="SM00448">
    <property type="entry name" value="REC"/>
    <property type="match status" value="1"/>
</dbReference>
<dbReference type="SMART" id="SM00421">
    <property type="entry name" value="HTH_LUXR"/>
    <property type="match status" value="1"/>
</dbReference>
<dbReference type="CDD" id="cd17535">
    <property type="entry name" value="REC_NarL-like"/>
    <property type="match status" value="1"/>
</dbReference>
<dbReference type="InterPro" id="IPR039420">
    <property type="entry name" value="WalR-like"/>
</dbReference>
<keyword evidence="3" id="KW-0238">DNA-binding</keyword>
<dbReference type="Proteomes" id="UP000193529">
    <property type="component" value="Unassembled WGS sequence"/>
</dbReference>
<keyword evidence="8" id="KW-1185">Reference proteome</keyword>
<evidence type="ECO:0000313" key="8">
    <source>
        <dbReference type="Proteomes" id="UP000193529"/>
    </source>
</evidence>
<dbReference type="SUPFAM" id="SSF46894">
    <property type="entry name" value="C-terminal effector domain of the bipartite response regulators"/>
    <property type="match status" value="1"/>
</dbReference>
<organism evidence="7 8">
    <name type="scientific">Mycobacterium palustre</name>
    <dbReference type="NCBI Taxonomy" id="153971"/>
    <lineage>
        <taxon>Bacteria</taxon>
        <taxon>Bacillati</taxon>
        <taxon>Actinomycetota</taxon>
        <taxon>Actinomycetes</taxon>
        <taxon>Mycobacteriales</taxon>
        <taxon>Mycobacteriaceae</taxon>
        <taxon>Mycobacterium</taxon>
        <taxon>Mycobacterium simiae complex</taxon>
    </lineage>
</organism>
<sequence>MVRFFLVDDHAAVRRGLVDLLGDDPELRFVGEAGSVAEAMAKIPAAGPDVAVLDDRLPDGNGIELCRDLLSAMPDLRCMILATYASDAALLYAILAGGSGYVVKQVRGMELACAIKQVGAGRSLIDRREADAALGKLRRLGDGRDGRLGLSDRDRTLLDLLGAGLTNKQIAEKMLVPEDSVKTYVSRLLVRLGIARRLSRG</sequence>
<dbReference type="PANTHER" id="PTHR43214">
    <property type="entry name" value="TWO-COMPONENT RESPONSE REGULATOR"/>
    <property type="match status" value="1"/>
</dbReference>
<dbReference type="OrthoDB" id="9808843at2"/>
<keyword evidence="4" id="KW-0804">Transcription</keyword>
<dbReference type="SUPFAM" id="SSF52172">
    <property type="entry name" value="CheY-like"/>
    <property type="match status" value="1"/>
</dbReference>
<evidence type="ECO:0000256" key="3">
    <source>
        <dbReference type="ARBA" id="ARBA00023125"/>
    </source>
</evidence>
<dbReference type="PANTHER" id="PTHR43214:SF24">
    <property type="entry name" value="TRANSCRIPTIONAL REGULATORY PROTEIN NARL-RELATED"/>
    <property type="match status" value="1"/>
</dbReference>
<proteinExistence type="predicted"/>
<evidence type="ECO:0000256" key="4">
    <source>
        <dbReference type="ARBA" id="ARBA00023163"/>
    </source>
</evidence>
<feature type="modified residue" description="4-aspartylphosphate" evidence="5">
    <location>
        <position position="54"/>
    </location>
</feature>
<evidence type="ECO:0000256" key="5">
    <source>
        <dbReference type="PROSITE-ProRule" id="PRU00169"/>
    </source>
</evidence>
<dbReference type="InterPro" id="IPR016032">
    <property type="entry name" value="Sig_transdc_resp-reg_C-effctor"/>
</dbReference>
<dbReference type="AlphaFoldDB" id="A0A1X1ZVZ1"/>
<keyword evidence="2" id="KW-0805">Transcription regulation</keyword>
<accession>A0A1X1ZVZ1</accession>